<feature type="transmembrane region" description="Helical" evidence="7">
    <location>
        <begin position="182"/>
        <end position="203"/>
    </location>
</feature>
<comment type="caution">
    <text evidence="8">The sequence shown here is derived from an EMBL/GenBank/DDBJ whole genome shotgun (WGS) entry which is preliminary data.</text>
</comment>
<comment type="similarity">
    <text evidence="6">Belongs to the MIP/aquaporin (TC 1.A.8) family.</text>
</comment>
<name>A0A1X0AWU6_9MYCO</name>
<evidence type="ECO:0000256" key="3">
    <source>
        <dbReference type="ARBA" id="ARBA00022692"/>
    </source>
</evidence>
<evidence type="ECO:0000256" key="4">
    <source>
        <dbReference type="ARBA" id="ARBA00022989"/>
    </source>
</evidence>
<dbReference type="Gene3D" id="1.20.1080.10">
    <property type="entry name" value="Glycerol uptake facilitator protein"/>
    <property type="match status" value="1"/>
</dbReference>
<gene>
    <name evidence="8" type="ORF">BST13_17200</name>
</gene>
<evidence type="ECO:0000256" key="5">
    <source>
        <dbReference type="ARBA" id="ARBA00023136"/>
    </source>
</evidence>
<dbReference type="STRING" id="1927124.BST13_17200"/>
<keyword evidence="4 7" id="KW-1133">Transmembrane helix</keyword>
<protein>
    <submittedName>
        <fullName evidence="8">Porin</fullName>
    </submittedName>
</protein>
<dbReference type="EMBL" id="MVHF01000016">
    <property type="protein sequence ID" value="ORA34532.1"/>
    <property type="molecule type" value="Genomic_DNA"/>
</dbReference>
<evidence type="ECO:0000256" key="1">
    <source>
        <dbReference type="ARBA" id="ARBA00004141"/>
    </source>
</evidence>
<dbReference type="InterPro" id="IPR034294">
    <property type="entry name" value="Aquaporin_transptr"/>
</dbReference>
<evidence type="ECO:0000313" key="9">
    <source>
        <dbReference type="Proteomes" id="UP000192448"/>
    </source>
</evidence>
<sequence length="208" mass="21264">MVEAIGTFFLVFTVGAAVTTASPLAPVGIGAVLMVMIYAGAHLSGGHYNPAVTLAVLVRGKIGLVDALGYWIVQFGAGLLAAIVVRNVVGADRVTTRAPLTLSGHALLAAFAVELLFTFALCYVVLNVATSRRHPDNTFYGAAIGFTVMAGAVAVGAISGGAFNPSVTLGAAVMDIFAWPTLWVYLVAQAIAGLAAGVTFLALNPDDK</sequence>
<dbReference type="PANTHER" id="PTHR45724">
    <property type="entry name" value="AQUAPORIN NIP2-1"/>
    <property type="match status" value="1"/>
</dbReference>
<dbReference type="AlphaFoldDB" id="A0A1X0AWU6"/>
<dbReference type="InterPro" id="IPR022357">
    <property type="entry name" value="MIP_CS"/>
</dbReference>
<feature type="transmembrane region" description="Helical" evidence="7">
    <location>
        <begin position="138"/>
        <end position="162"/>
    </location>
</feature>
<evidence type="ECO:0000313" key="8">
    <source>
        <dbReference type="EMBL" id="ORA34532.1"/>
    </source>
</evidence>
<evidence type="ECO:0000256" key="7">
    <source>
        <dbReference type="SAM" id="Phobius"/>
    </source>
</evidence>
<dbReference type="PROSITE" id="PS00221">
    <property type="entry name" value="MIP"/>
    <property type="match status" value="2"/>
</dbReference>
<keyword evidence="5 7" id="KW-0472">Membrane</keyword>
<dbReference type="GO" id="GO:0015267">
    <property type="term" value="F:channel activity"/>
    <property type="evidence" value="ECO:0007669"/>
    <property type="project" value="InterPro"/>
</dbReference>
<dbReference type="InterPro" id="IPR023271">
    <property type="entry name" value="Aquaporin-like"/>
</dbReference>
<organism evidence="8 9">
    <name type="scientific">Mycobacterium aquaticum</name>
    <dbReference type="NCBI Taxonomy" id="1927124"/>
    <lineage>
        <taxon>Bacteria</taxon>
        <taxon>Bacillati</taxon>
        <taxon>Actinomycetota</taxon>
        <taxon>Actinomycetes</taxon>
        <taxon>Mycobacteriales</taxon>
        <taxon>Mycobacteriaceae</taxon>
        <taxon>Mycobacterium</taxon>
    </lineage>
</organism>
<keyword evidence="9" id="KW-1185">Reference proteome</keyword>
<keyword evidence="2 6" id="KW-0813">Transport</keyword>
<dbReference type="SUPFAM" id="SSF81338">
    <property type="entry name" value="Aquaporin-like"/>
    <property type="match status" value="1"/>
</dbReference>
<reference evidence="8 9" key="1">
    <citation type="submission" date="2017-02" db="EMBL/GenBank/DDBJ databases">
        <title>The new phylogeny of genus Mycobacterium.</title>
        <authorList>
            <person name="Tortoli E."/>
            <person name="Trovato A."/>
            <person name="Cirillo D.M."/>
        </authorList>
    </citation>
    <scope>NUCLEOTIDE SEQUENCE [LARGE SCALE GENOMIC DNA]</scope>
    <source>
        <strain evidence="8 9">RW6</strain>
    </source>
</reference>
<dbReference type="GO" id="GO:0016020">
    <property type="term" value="C:membrane"/>
    <property type="evidence" value="ECO:0007669"/>
    <property type="project" value="UniProtKB-SubCell"/>
</dbReference>
<dbReference type="InterPro" id="IPR000425">
    <property type="entry name" value="MIP"/>
</dbReference>
<comment type="subcellular location">
    <subcellularLocation>
        <location evidence="1">Membrane</location>
        <topology evidence="1">Multi-pass membrane protein</topology>
    </subcellularLocation>
</comment>
<proteinExistence type="inferred from homology"/>
<accession>A0A1X0AWU6</accession>
<dbReference type="PANTHER" id="PTHR45724:SF13">
    <property type="entry name" value="AQUAPORIN NIP1-1-RELATED"/>
    <property type="match status" value="1"/>
</dbReference>
<evidence type="ECO:0000256" key="6">
    <source>
        <dbReference type="RuleBase" id="RU000477"/>
    </source>
</evidence>
<feature type="transmembrane region" description="Helical" evidence="7">
    <location>
        <begin position="105"/>
        <end position="126"/>
    </location>
</feature>
<keyword evidence="3 6" id="KW-0812">Transmembrane</keyword>
<dbReference type="Proteomes" id="UP000192448">
    <property type="component" value="Unassembled WGS sequence"/>
</dbReference>
<dbReference type="PRINTS" id="PR00783">
    <property type="entry name" value="MINTRINSICP"/>
</dbReference>
<evidence type="ECO:0000256" key="2">
    <source>
        <dbReference type="ARBA" id="ARBA00022448"/>
    </source>
</evidence>
<feature type="transmembrane region" description="Helical" evidence="7">
    <location>
        <begin position="27"/>
        <end position="46"/>
    </location>
</feature>
<feature type="transmembrane region" description="Helical" evidence="7">
    <location>
        <begin position="67"/>
        <end position="85"/>
    </location>
</feature>
<dbReference type="Pfam" id="PF00230">
    <property type="entry name" value="MIP"/>
    <property type="match status" value="1"/>
</dbReference>